<dbReference type="HOGENOM" id="CLU_031040_8_5_7"/>
<dbReference type="PANTHER" id="PTHR10173">
    <property type="entry name" value="METHIONINE SULFOXIDE REDUCTASE"/>
    <property type="match status" value="1"/>
</dbReference>
<evidence type="ECO:0000256" key="3">
    <source>
        <dbReference type="ARBA" id="ARBA00022833"/>
    </source>
</evidence>
<name>A0A0B5FR31_9BACT</name>
<keyword evidence="4 6" id="KW-0560">Oxidoreductase</keyword>
<dbReference type="PANTHER" id="PTHR10173:SF52">
    <property type="entry name" value="METHIONINE-R-SULFOXIDE REDUCTASE B1"/>
    <property type="match status" value="1"/>
</dbReference>
<organism evidence="8 9">
    <name type="scientific">Geoalkalibacter subterraneus</name>
    <dbReference type="NCBI Taxonomy" id="483547"/>
    <lineage>
        <taxon>Bacteria</taxon>
        <taxon>Pseudomonadati</taxon>
        <taxon>Thermodesulfobacteriota</taxon>
        <taxon>Desulfuromonadia</taxon>
        <taxon>Desulfuromonadales</taxon>
        <taxon>Geoalkalibacteraceae</taxon>
        <taxon>Geoalkalibacter</taxon>
    </lineage>
</organism>
<dbReference type="GO" id="GO:0033743">
    <property type="term" value="F:peptide-methionine (R)-S-oxide reductase activity"/>
    <property type="evidence" value="ECO:0007669"/>
    <property type="project" value="UniProtKB-UniRule"/>
</dbReference>
<dbReference type="AlphaFoldDB" id="A0A0B5FR31"/>
<comment type="similarity">
    <text evidence="1 6">Belongs to the MsrB Met sulfoxide reductase family.</text>
</comment>
<evidence type="ECO:0000256" key="2">
    <source>
        <dbReference type="ARBA" id="ARBA00022723"/>
    </source>
</evidence>
<accession>A0A0B5FR31</accession>
<sequence length="132" mass="14947">MTEKISKTAEEWKRELTEEQFRILRRKGTEPAFSGKYWDNHEAGTYRCAGCGLDLFSSKDKFDSGTGWPSFTAPVAQENIQTQEDRGFFMTRTEVLCARCEGHLGHVFKDGPKPTGLRYCINSAALDFVPVD</sequence>
<dbReference type="NCBIfam" id="TIGR00357">
    <property type="entry name" value="peptide-methionine (R)-S-oxide reductase MsrB"/>
    <property type="match status" value="1"/>
</dbReference>
<keyword evidence="3 6" id="KW-0862">Zinc</keyword>
<dbReference type="OrthoDB" id="4174719at2"/>
<evidence type="ECO:0000256" key="6">
    <source>
        <dbReference type="HAMAP-Rule" id="MF_01400"/>
    </source>
</evidence>
<feature type="binding site" evidence="6">
    <location>
        <position position="51"/>
    </location>
    <ligand>
        <name>Zn(2+)</name>
        <dbReference type="ChEBI" id="CHEBI:29105"/>
    </ligand>
</feature>
<evidence type="ECO:0000313" key="8">
    <source>
        <dbReference type="EMBL" id="AJF06555.1"/>
    </source>
</evidence>
<dbReference type="EMBL" id="CP010311">
    <property type="protein sequence ID" value="AJF06555.1"/>
    <property type="molecule type" value="Genomic_DNA"/>
</dbReference>
<evidence type="ECO:0000256" key="5">
    <source>
        <dbReference type="ARBA" id="ARBA00048488"/>
    </source>
</evidence>
<dbReference type="HAMAP" id="MF_01400">
    <property type="entry name" value="MsrB"/>
    <property type="match status" value="1"/>
</dbReference>
<gene>
    <name evidence="6" type="primary">msrB</name>
    <name evidence="8" type="ORF">GSUB_08300</name>
</gene>
<dbReference type="PROSITE" id="PS51790">
    <property type="entry name" value="MSRB"/>
    <property type="match status" value="1"/>
</dbReference>
<dbReference type="InterPro" id="IPR002579">
    <property type="entry name" value="Met_Sox_Rdtase_MsrB_dom"/>
</dbReference>
<dbReference type="InterPro" id="IPR011057">
    <property type="entry name" value="Mss4-like_sf"/>
</dbReference>
<comment type="catalytic activity">
    <reaction evidence="5 6">
        <text>L-methionyl-[protein] + [thioredoxin]-disulfide + H2O = L-methionyl-(R)-S-oxide-[protein] + [thioredoxin]-dithiol</text>
        <dbReference type="Rhea" id="RHEA:24164"/>
        <dbReference type="Rhea" id="RHEA-COMP:10698"/>
        <dbReference type="Rhea" id="RHEA-COMP:10700"/>
        <dbReference type="Rhea" id="RHEA-COMP:12313"/>
        <dbReference type="Rhea" id="RHEA-COMP:12314"/>
        <dbReference type="ChEBI" id="CHEBI:15377"/>
        <dbReference type="ChEBI" id="CHEBI:16044"/>
        <dbReference type="ChEBI" id="CHEBI:29950"/>
        <dbReference type="ChEBI" id="CHEBI:45764"/>
        <dbReference type="ChEBI" id="CHEBI:50058"/>
        <dbReference type="EC" id="1.8.4.12"/>
    </reaction>
</comment>
<protein>
    <recommendedName>
        <fullName evidence="6">Peptide methionine sulfoxide reductase MsrB</fullName>
        <ecNumber evidence="6">1.8.4.12</ecNumber>
    </recommendedName>
    <alternativeName>
        <fullName evidence="6">Peptide-methionine (R)-S-oxide reductase</fullName>
    </alternativeName>
</protein>
<feature type="domain" description="MsrB" evidence="7">
    <location>
        <begin position="9"/>
        <end position="131"/>
    </location>
</feature>
<dbReference type="SUPFAM" id="SSF51316">
    <property type="entry name" value="Mss4-like"/>
    <property type="match status" value="1"/>
</dbReference>
<keyword evidence="9" id="KW-1185">Reference proteome</keyword>
<dbReference type="KEGG" id="gsb:GSUB_08300"/>
<reference evidence="8 9" key="1">
    <citation type="journal article" date="2015" name="Genome Announc.">
        <title>Genomes of Geoalkalibacter ferrihydriticus Z-0531T and Geoalkalibacter subterraneus Red1T, Two Haloalkaliphilic Metal-Reducing Deltaproteobacteria.</title>
        <authorList>
            <person name="Badalamenti J.P."/>
            <person name="Krajmalnik-Brown R."/>
            <person name="Torres C.I."/>
            <person name="Bond D.R."/>
        </authorList>
    </citation>
    <scope>NUCLEOTIDE SEQUENCE [LARGE SCALE GENOMIC DNA]</scope>
    <source>
        <strain evidence="8 9">Red1</strain>
    </source>
</reference>
<evidence type="ECO:0000259" key="7">
    <source>
        <dbReference type="PROSITE" id="PS51790"/>
    </source>
</evidence>
<dbReference type="GO" id="GO:0006979">
    <property type="term" value="P:response to oxidative stress"/>
    <property type="evidence" value="ECO:0007669"/>
    <property type="project" value="InterPro"/>
</dbReference>
<dbReference type="Gene3D" id="2.170.150.20">
    <property type="entry name" value="Peptide methionine sulfoxide reductase"/>
    <property type="match status" value="1"/>
</dbReference>
<dbReference type="FunFam" id="2.170.150.20:FF:000001">
    <property type="entry name" value="Peptide methionine sulfoxide reductase MsrB"/>
    <property type="match status" value="1"/>
</dbReference>
<dbReference type="GO" id="GO:0008270">
    <property type="term" value="F:zinc ion binding"/>
    <property type="evidence" value="ECO:0007669"/>
    <property type="project" value="UniProtKB-UniRule"/>
</dbReference>
<keyword evidence="2 6" id="KW-0479">Metal-binding</keyword>
<dbReference type="Proteomes" id="UP000035036">
    <property type="component" value="Chromosome"/>
</dbReference>
<evidence type="ECO:0000256" key="1">
    <source>
        <dbReference type="ARBA" id="ARBA00007174"/>
    </source>
</evidence>
<feature type="binding site" evidence="6">
    <location>
        <position position="48"/>
    </location>
    <ligand>
        <name>Zn(2+)</name>
        <dbReference type="ChEBI" id="CHEBI:29105"/>
    </ligand>
</feature>
<evidence type="ECO:0000256" key="4">
    <source>
        <dbReference type="ARBA" id="ARBA00023002"/>
    </source>
</evidence>
<dbReference type="RefSeq" id="WP_040200209.1">
    <property type="nucleotide sequence ID" value="NZ_CP010311.1"/>
</dbReference>
<feature type="binding site" evidence="6">
    <location>
        <position position="97"/>
    </location>
    <ligand>
        <name>Zn(2+)</name>
        <dbReference type="ChEBI" id="CHEBI:29105"/>
    </ligand>
</feature>
<evidence type="ECO:0000313" key="9">
    <source>
        <dbReference type="Proteomes" id="UP000035036"/>
    </source>
</evidence>
<dbReference type="GO" id="GO:0030091">
    <property type="term" value="P:protein repair"/>
    <property type="evidence" value="ECO:0007669"/>
    <property type="project" value="InterPro"/>
</dbReference>
<feature type="binding site" evidence="6">
    <location>
        <position position="100"/>
    </location>
    <ligand>
        <name>Zn(2+)</name>
        <dbReference type="ChEBI" id="CHEBI:29105"/>
    </ligand>
</feature>
<dbReference type="GO" id="GO:0005737">
    <property type="term" value="C:cytoplasm"/>
    <property type="evidence" value="ECO:0007669"/>
    <property type="project" value="TreeGrafter"/>
</dbReference>
<feature type="active site" description="Nucleophile" evidence="6">
    <location>
        <position position="120"/>
    </location>
</feature>
<dbReference type="InterPro" id="IPR028427">
    <property type="entry name" value="Met_Sox_Rdtase_MsrB"/>
</dbReference>
<dbReference type="Pfam" id="PF01641">
    <property type="entry name" value="SelR"/>
    <property type="match status" value="1"/>
</dbReference>
<dbReference type="STRING" id="483547.GSUB_08300"/>
<dbReference type="EC" id="1.8.4.12" evidence="6"/>
<comment type="cofactor">
    <cofactor evidence="6">
        <name>Zn(2+)</name>
        <dbReference type="ChEBI" id="CHEBI:29105"/>
    </cofactor>
    <text evidence="6">Binds 1 zinc ion per subunit. The zinc ion is important for the structural integrity of the protein.</text>
</comment>
<proteinExistence type="inferred from homology"/>